<evidence type="ECO:0000256" key="1">
    <source>
        <dbReference type="SAM" id="MobiDB-lite"/>
    </source>
</evidence>
<dbReference type="AlphaFoldDB" id="A0A5J4T4J1"/>
<dbReference type="Proteomes" id="UP000324800">
    <property type="component" value="Unassembled WGS sequence"/>
</dbReference>
<proteinExistence type="predicted"/>
<dbReference type="EMBL" id="SNRW01038877">
    <property type="protein sequence ID" value="KAA6353038.1"/>
    <property type="molecule type" value="Genomic_DNA"/>
</dbReference>
<gene>
    <name evidence="2" type="ORF">EZS28_051436</name>
</gene>
<name>A0A5J4T4J1_9EUKA</name>
<sequence length="85" mass="9540">MNVPQQGHFATQSADGLRFQPLMGPEQEKSEDEPEQDQGQLVLNNLPDNPKNEGSPRPTQETRRSEANKGSIKTRPKSSRKKKGR</sequence>
<feature type="region of interest" description="Disordered" evidence="1">
    <location>
        <begin position="1"/>
        <end position="85"/>
    </location>
</feature>
<evidence type="ECO:0000313" key="3">
    <source>
        <dbReference type="Proteomes" id="UP000324800"/>
    </source>
</evidence>
<evidence type="ECO:0000313" key="2">
    <source>
        <dbReference type="EMBL" id="KAA6353038.1"/>
    </source>
</evidence>
<feature type="compositionally biased region" description="Polar residues" evidence="1">
    <location>
        <begin position="37"/>
        <end position="47"/>
    </location>
</feature>
<accession>A0A5J4T4J1</accession>
<feature type="compositionally biased region" description="Basic residues" evidence="1">
    <location>
        <begin position="72"/>
        <end position="85"/>
    </location>
</feature>
<reference evidence="2 3" key="1">
    <citation type="submission" date="2019-03" db="EMBL/GenBank/DDBJ databases">
        <title>Single cell metagenomics reveals metabolic interactions within the superorganism composed of flagellate Streblomastix strix and complex community of Bacteroidetes bacteria on its surface.</title>
        <authorList>
            <person name="Treitli S.C."/>
            <person name="Kolisko M."/>
            <person name="Husnik F."/>
            <person name="Keeling P."/>
            <person name="Hampl V."/>
        </authorList>
    </citation>
    <scope>NUCLEOTIDE SEQUENCE [LARGE SCALE GENOMIC DNA]</scope>
    <source>
        <strain evidence="2">ST1C</strain>
    </source>
</reference>
<feature type="compositionally biased region" description="Polar residues" evidence="1">
    <location>
        <begin position="1"/>
        <end position="14"/>
    </location>
</feature>
<comment type="caution">
    <text evidence="2">The sequence shown here is derived from an EMBL/GenBank/DDBJ whole genome shotgun (WGS) entry which is preliminary data.</text>
</comment>
<protein>
    <submittedName>
        <fullName evidence="2">Uncharacterized protein</fullName>
    </submittedName>
</protein>
<organism evidence="2 3">
    <name type="scientific">Streblomastix strix</name>
    <dbReference type="NCBI Taxonomy" id="222440"/>
    <lineage>
        <taxon>Eukaryota</taxon>
        <taxon>Metamonada</taxon>
        <taxon>Preaxostyla</taxon>
        <taxon>Oxymonadida</taxon>
        <taxon>Streblomastigidae</taxon>
        <taxon>Streblomastix</taxon>
    </lineage>
</organism>